<name>A0A427BAG2_ENSVE</name>
<evidence type="ECO:0000313" key="1">
    <source>
        <dbReference type="EMBL" id="RRT85495.1"/>
    </source>
</evidence>
<evidence type="ECO:0000313" key="2">
    <source>
        <dbReference type="Proteomes" id="UP000287651"/>
    </source>
</evidence>
<organism evidence="1 2">
    <name type="scientific">Ensete ventricosum</name>
    <name type="common">Abyssinian banana</name>
    <name type="synonym">Musa ensete</name>
    <dbReference type="NCBI Taxonomy" id="4639"/>
    <lineage>
        <taxon>Eukaryota</taxon>
        <taxon>Viridiplantae</taxon>
        <taxon>Streptophyta</taxon>
        <taxon>Embryophyta</taxon>
        <taxon>Tracheophyta</taxon>
        <taxon>Spermatophyta</taxon>
        <taxon>Magnoliopsida</taxon>
        <taxon>Liliopsida</taxon>
        <taxon>Zingiberales</taxon>
        <taxon>Musaceae</taxon>
        <taxon>Ensete</taxon>
    </lineage>
</organism>
<sequence>MHMQSGVRWVGDEVNGAVEAGGITVRVDLIIVGGVQATALVSMLVISPSVRTVRNCWVIFVALILSKDYLFRSNNVQ</sequence>
<accession>A0A427BAG2</accession>
<dbReference type="EMBL" id="AMZH03000107">
    <property type="protein sequence ID" value="RRT85495.1"/>
    <property type="molecule type" value="Genomic_DNA"/>
</dbReference>
<reference evidence="1 2" key="1">
    <citation type="journal article" date="2014" name="Agronomy (Basel)">
        <title>A Draft Genome Sequence for Ensete ventricosum, the Drought-Tolerant Tree Against Hunger.</title>
        <authorList>
            <person name="Harrison J."/>
            <person name="Moore K.A."/>
            <person name="Paszkiewicz K."/>
            <person name="Jones T."/>
            <person name="Grant M."/>
            <person name="Ambacheew D."/>
            <person name="Muzemil S."/>
            <person name="Studholme D.J."/>
        </authorList>
    </citation>
    <scope>NUCLEOTIDE SEQUENCE [LARGE SCALE GENOMIC DNA]</scope>
</reference>
<gene>
    <name evidence="1" type="ORF">B296_00009650</name>
</gene>
<dbReference type="AlphaFoldDB" id="A0A427BAG2"/>
<dbReference type="Proteomes" id="UP000287651">
    <property type="component" value="Unassembled WGS sequence"/>
</dbReference>
<comment type="caution">
    <text evidence="1">The sequence shown here is derived from an EMBL/GenBank/DDBJ whole genome shotgun (WGS) entry which is preliminary data.</text>
</comment>
<proteinExistence type="predicted"/>
<protein>
    <submittedName>
        <fullName evidence="1">Uncharacterized protein</fullName>
    </submittedName>
</protein>